<organism evidence="1 2">
    <name type="scientific">Portunus trituberculatus</name>
    <name type="common">Swimming crab</name>
    <name type="synonym">Neptunus trituberculatus</name>
    <dbReference type="NCBI Taxonomy" id="210409"/>
    <lineage>
        <taxon>Eukaryota</taxon>
        <taxon>Metazoa</taxon>
        <taxon>Ecdysozoa</taxon>
        <taxon>Arthropoda</taxon>
        <taxon>Crustacea</taxon>
        <taxon>Multicrustacea</taxon>
        <taxon>Malacostraca</taxon>
        <taxon>Eumalacostraca</taxon>
        <taxon>Eucarida</taxon>
        <taxon>Decapoda</taxon>
        <taxon>Pleocyemata</taxon>
        <taxon>Brachyura</taxon>
        <taxon>Eubrachyura</taxon>
        <taxon>Portunoidea</taxon>
        <taxon>Portunidae</taxon>
        <taxon>Portuninae</taxon>
        <taxon>Portunus</taxon>
    </lineage>
</organism>
<evidence type="ECO:0000313" key="1">
    <source>
        <dbReference type="EMBL" id="MPC95361.1"/>
    </source>
</evidence>
<comment type="caution">
    <text evidence="1">The sequence shown here is derived from an EMBL/GenBank/DDBJ whole genome shotgun (WGS) entry which is preliminary data.</text>
</comment>
<dbReference type="Proteomes" id="UP000324222">
    <property type="component" value="Unassembled WGS sequence"/>
</dbReference>
<gene>
    <name evidence="1" type="ORF">E2C01_090568</name>
</gene>
<reference evidence="1 2" key="1">
    <citation type="submission" date="2019-05" db="EMBL/GenBank/DDBJ databases">
        <title>Another draft genome of Portunus trituberculatus and its Hox gene families provides insights of decapod evolution.</title>
        <authorList>
            <person name="Jeong J.-H."/>
            <person name="Song I."/>
            <person name="Kim S."/>
            <person name="Choi T."/>
            <person name="Kim D."/>
            <person name="Ryu S."/>
            <person name="Kim W."/>
        </authorList>
    </citation>
    <scope>NUCLEOTIDE SEQUENCE [LARGE SCALE GENOMIC DNA]</scope>
    <source>
        <tissue evidence="1">Muscle</tissue>
    </source>
</reference>
<dbReference type="AlphaFoldDB" id="A0A5B7JBQ9"/>
<protein>
    <submittedName>
        <fullName evidence="1">Uncharacterized protein</fullName>
    </submittedName>
</protein>
<name>A0A5B7JBQ9_PORTR</name>
<evidence type="ECO:0000313" key="2">
    <source>
        <dbReference type="Proteomes" id="UP000324222"/>
    </source>
</evidence>
<proteinExistence type="predicted"/>
<keyword evidence="2" id="KW-1185">Reference proteome</keyword>
<sequence>MQLRVDLLTFRTCLTAGFSVDIKLSCATTSKIDGRFLAVIVM</sequence>
<accession>A0A5B7JBQ9</accession>
<dbReference type="EMBL" id="VSRR010101937">
    <property type="protein sequence ID" value="MPC95361.1"/>
    <property type="molecule type" value="Genomic_DNA"/>
</dbReference>